<reference evidence="4 5" key="1">
    <citation type="journal article" date="2011" name="Genome Res.">
        <title>Whole genome sequencing of multiple Leishmania donovani clinical isolates provides insights into population structure and mechanisms of drug resistance.</title>
        <authorList>
            <person name="Downing T."/>
            <person name="Imamura H."/>
            <person name="Decuypere S."/>
            <person name="Clark T.G."/>
            <person name="Coombs G.H."/>
            <person name="Cotton J.A."/>
            <person name="Hilley J.D."/>
            <person name="de Doncker S."/>
            <person name="Maes I."/>
            <person name="Mottram J.C."/>
            <person name="Quail M.A."/>
            <person name="Rijal S."/>
            <person name="Sanders M."/>
            <person name="Schonian G."/>
            <person name="Stark O."/>
            <person name="Sundar S."/>
            <person name="Vanaerschot M."/>
            <person name="Hertz-Fowler C."/>
            <person name="Dujardin J.C."/>
            <person name="Berriman M."/>
        </authorList>
    </citation>
    <scope>NUCLEOTIDE SEQUENCE [LARGE SCALE GENOMIC DNA]</scope>
    <source>
        <strain evidence="4 5">BPK282A1</strain>
    </source>
</reference>
<dbReference type="RefSeq" id="XP_003861376.1">
    <property type="nucleotide sequence ID" value="XM_003861328.1"/>
</dbReference>
<dbReference type="AlphaFoldDB" id="E9BHF0"/>
<proteinExistence type="predicted"/>
<dbReference type="EMBL" id="FR799612">
    <property type="protein sequence ID" value="CBZ34676.1"/>
    <property type="molecule type" value="Genomic_DNA"/>
</dbReference>
<reference evidence="5" key="2">
    <citation type="submission" date="2011-02" db="EMBL/GenBank/DDBJ databases">
        <title>Whole genome sequencing of Leishmania donovani clinical lines reveals dynamic variation related to drug resistance.</title>
        <authorList>
            <person name="Downing T."/>
            <person name="Imamura H."/>
            <person name="Sanders M."/>
            <person name="Decuypere S."/>
            <person name="Hertz-Fowler C."/>
            <person name="Clark T.G."/>
            <person name="Rijal S."/>
            <person name="Sundar S."/>
            <person name="Quail M.A."/>
            <person name="De Doncker S."/>
            <person name="Maes I."/>
            <person name="Vanaerschot M."/>
            <person name="Stark O."/>
            <person name="Schonian G."/>
            <person name="Dujardin J.C."/>
            <person name="Berriman M."/>
        </authorList>
    </citation>
    <scope>NUCLEOTIDE SEQUENCE [LARGE SCALE GENOMIC DNA]</scope>
    <source>
        <strain evidence="5">BPK282A1</strain>
    </source>
</reference>
<dbReference type="Gene3D" id="3.40.50.300">
    <property type="entry name" value="P-loop containing nucleotide triphosphate hydrolases"/>
    <property type="match status" value="1"/>
</dbReference>
<feature type="domain" description="G" evidence="3">
    <location>
        <begin position="186"/>
        <end position="282"/>
    </location>
</feature>
<name>E9BHF0_LEIDO</name>
<accession>E9BHF0</accession>
<evidence type="ECO:0000313" key="4">
    <source>
        <dbReference type="EMBL" id="CBZ34676.1"/>
    </source>
</evidence>
<dbReference type="InterPro" id="IPR005662">
    <property type="entry name" value="GTPase_Era-like"/>
</dbReference>
<evidence type="ECO:0000259" key="3">
    <source>
        <dbReference type="Pfam" id="PF01926"/>
    </source>
</evidence>
<dbReference type="InterPro" id="IPR006073">
    <property type="entry name" value="GTP-bd"/>
</dbReference>
<dbReference type="PANTHER" id="PTHR42698:SF1">
    <property type="entry name" value="GTPASE ERA, MITOCHONDRIAL"/>
    <property type="match status" value="1"/>
</dbReference>
<dbReference type="GO" id="GO:0005525">
    <property type="term" value="F:GTP binding"/>
    <property type="evidence" value="ECO:0007669"/>
    <property type="project" value="UniProtKB-KW"/>
</dbReference>
<dbReference type="SUPFAM" id="SSF52540">
    <property type="entry name" value="P-loop containing nucleoside triphosphate hydrolases"/>
    <property type="match status" value="1"/>
</dbReference>
<protein>
    <recommendedName>
        <fullName evidence="3">G domain-containing protein</fullName>
    </recommendedName>
</protein>
<evidence type="ECO:0000256" key="2">
    <source>
        <dbReference type="ARBA" id="ARBA00023134"/>
    </source>
</evidence>
<dbReference type="Proteomes" id="UP000008980">
    <property type="component" value="Chromosome 25"/>
</dbReference>
<dbReference type="PhylomeDB" id="E9BHF0"/>
<dbReference type="Gene3D" id="3.30.300.20">
    <property type="match status" value="1"/>
</dbReference>
<dbReference type="Pfam" id="PF01926">
    <property type="entry name" value="MMR_HSR1"/>
    <property type="match status" value="1"/>
</dbReference>
<evidence type="ECO:0000313" key="5">
    <source>
        <dbReference type="Proteomes" id="UP000008980"/>
    </source>
</evidence>
<keyword evidence="1" id="KW-0547">Nucleotide-binding</keyword>
<gene>
    <name evidence="4" type="ORF">LDBPK_250460</name>
</gene>
<dbReference type="OMA" id="FFDRPAY"/>
<dbReference type="InterPro" id="IPR015946">
    <property type="entry name" value="KH_dom-like_a/b"/>
</dbReference>
<evidence type="ECO:0000256" key="1">
    <source>
        <dbReference type="ARBA" id="ARBA00022741"/>
    </source>
</evidence>
<sequence>MPGEALCWDLASRPRGRNRTPACLCVPRRFFLLVSSMHHMPASTSSRTSPLLVLHTHPPTPTHTHTHTYTYTYKLTSLCHCPPFHPFCFLLATYRMLTRSLLCRTSLQSRRRWEQRIVSVLSENKEEGVDAVAKRFQRVYKERRYTPVEEAFPPLAAAAAAPGLSSSAAKASVESVQQPANPLVLRVAFLGPQNAGKTSLVNSMALSNVGAVSNRYGSTKDWTKAVATVHDTQLLLLDTPGIVPRDTQRVRRKFASGTAKAYDALFVSDLVVLALPVGVGFVEKEHKVVATEVVRRAAGRELPVVVAMTMMDKVQTPRHRELYFAMRTDLESLGLPTAATHEVSVKGGSGLVELKDCLCQYAKPGAWEHYRREATDLNPPQRVAELLRQTFMELLPHEIPHCMRHRVLGWTRKESGTTEVVVEVFFDRPAYMFTFYGKLEAICLRAQQVTERELAPQRFRFVFQAFIAPGGLSNS</sequence>
<dbReference type="VEuPathDB" id="TriTrypDB:LdBPK_250460.1"/>
<dbReference type="GO" id="GO:0019843">
    <property type="term" value="F:rRNA binding"/>
    <property type="evidence" value="ECO:0007669"/>
    <property type="project" value="TreeGrafter"/>
</dbReference>
<organism evidence="4 5">
    <name type="scientific">Leishmania donovani</name>
    <dbReference type="NCBI Taxonomy" id="5661"/>
    <lineage>
        <taxon>Eukaryota</taxon>
        <taxon>Discoba</taxon>
        <taxon>Euglenozoa</taxon>
        <taxon>Kinetoplastea</taxon>
        <taxon>Metakinetoplastina</taxon>
        <taxon>Trypanosomatida</taxon>
        <taxon>Trypanosomatidae</taxon>
        <taxon>Leishmaniinae</taxon>
        <taxon>Leishmania</taxon>
    </lineage>
</organism>
<dbReference type="GO" id="GO:0043024">
    <property type="term" value="F:ribosomal small subunit binding"/>
    <property type="evidence" value="ECO:0007669"/>
    <property type="project" value="TreeGrafter"/>
</dbReference>
<keyword evidence="2" id="KW-0342">GTP-binding</keyword>
<dbReference type="CDD" id="cd00880">
    <property type="entry name" value="Era_like"/>
    <property type="match status" value="1"/>
</dbReference>
<dbReference type="GeneID" id="13388623"/>
<dbReference type="InterPro" id="IPR027417">
    <property type="entry name" value="P-loop_NTPase"/>
</dbReference>
<dbReference type="GO" id="GO:0000028">
    <property type="term" value="P:ribosomal small subunit assembly"/>
    <property type="evidence" value="ECO:0007669"/>
    <property type="project" value="TreeGrafter"/>
</dbReference>
<dbReference type="KEGG" id="ldo:LDBPK_250460"/>
<dbReference type="FunFam" id="3.40.50.300:FF:002387">
    <property type="entry name" value="Small GTP-binding protein domain containing protein"/>
    <property type="match status" value="1"/>
</dbReference>
<dbReference type="PANTHER" id="PTHR42698">
    <property type="entry name" value="GTPASE ERA"/>
    <property type="match status" value="1"/>
</dbReference>